<reference evidence="2" key="1">
    <citation type="submission" date="2018-05" db="EMBL/GenBank/DDBJ databases">
        <authorList>
            <person name="Lanie J.A."/>
            <person name="Ng W.-L."/>
            <person name="Kazmierczak K.M."/>
            <person name="Andrzejewski T.M."/>
            <person name="Davidsen T.M."/>
            <person name="Wayne K.J."/>
            <person name="Tettelin H."/>
            <person name="Glass J.I."/>
            <person name="Rusch D."/>
            <person name="Podicherti R."/>
            <person name="Tsui H.-C.T."/>
            <person name="Winkler M.E."/>
        </authorList>
    </citation>
    <scope>NUCLEOTIDE SEQUENCE</scope>
</reference>
<organism evidence="2">
    <name type="scientific">marine metagenome</name>
    <dbReference type="NCBI Taxonomy" id="408172"/>
    <lineage>
        <taxon>unclassified sequences</taxon>
        <taxon>metagenomes</taxon>
        <taxon>ecological metagenomes</taxon>
    </lineage>
</organism>
<feature type="domain" description="Amidohydrolase 3" evidence="1">
    <location>
        <begin position="2"/>
        <end position="230"/>
    </location>
</feature>
<dbReference type="AlphaFoldDB" id="A0A383EDT8"/>
<dbReference type="Pfam" id="PF07969">
    <property type="entry name" value="Amidohydro_3"/>
    <property type="match status" value="1"/>
</dbReference>
<name>A0A383EDT8_9ZZZZ</name>
<evidence type="ECO:0000313" key="2">
    <source>
        <dbReference type="EMBL" id="SVE54495.1"/>
    </source>
</evidence>
<protein>
    <recommendedName>
        <fullName evidence="1">Amidohydrolase 3 domain-containing protein</fullName>
    </recommendedName>
</protein>
<evidence type="ECO:0000259" key="1">
    <source>
        <dbReference type="Pfam" id="PF07969"/>
    </source>
</evidence>
<dbReference type="InterPro" id="IPR032466">
    <property type="entry name" value="Metal_Hydrolase"/>
</dbReference>
<dbReference type="PANTHER" id="PTHR22642">
    <property type="entry name" value="IMIDAZOLONEPROPIONASE"/>
    <property type="match status" value="1"/>
</dbReference>
<feature type="non-terminal residue" evidence="2">
    <location>
        <position position="1"/>
    </location>
</feature>
<dbReference type="EMBL" id="UINC01224739">
    <property type="protein sequence ID" value="SVE54495.1"/>
    <property type="molecule type" value="Genomic_DNA"/>
</dbReference>
<feature type="non-terminal residue" evidence="2">
    <location>
        <position position="231"/>
    </location>
</feature>
<dbReference type="Gene3D" id="3.20.20.140">
    <property type="entry name" value="Metal-dependent hydrolases"/>
    <property type="match status" value="1"/>
</dbReference>
<proteinExistence type="predicted"/>
<dbReference type="SUPFAM" id="SSF51556">
    <property type="entry name" value="Metallo-dependent hydrolases"/>
    <property type="match status" value="1"/>
</dbReference>
<accession>A0A383EDT8</accession>
<sequence>QEQLTIRVNAMLNNKSEDYQEFLSKGPDITDKFLSVRTVKIYFDGAMGSRGAALLEPYADDPKNIGLNLTDEKKITEKVNQFNAAGFQVAVHCIGDRANRLALDIFERSGNKNSRNRIEHAQIIHSDDLPRFFDLGVIPSMQATHCTSDMYWIDERLGEERLHEAYTWQSLLQTGSIISGGSDAPVEIPNPLLGIHAAVTRQDTNGWPVLGWQPNERMTIDQALASITSWA</sequence>
<dbReference type="InterPro" id="IPR013108">
    <property type="entry name" value="Amidohydro_3"/>
</dbReference>
<gene>
    <name evidence="2" type="ORF">METZ01_LOCUS507349</name>
</gene>
<dbReference type="PANTHER" id="PTHR22642:SF2">
    <property type="entry name" value="PROTEIN LONG AFTER FAR-RED 3"/>
    <property type="match status" value="1"/>
</dbReference>